<dbReference type="InterPro" id="IPR039258">
    <property type="entry name" value="ZNF511"/>
</dbReference>
<accession>A0A9P8QBR5</accession>
<evidence type="ECO:0000313" key="4">
    <source>
        <dbReference type="Proteomes" id="UP000774326"/>
    </source>
</evidence>
<dbReference type="SMART" id="SM00355">
    <property type="entry name" value="ZnF_C2H2"/>
    <property type="match status" value="3"/>
</dbReference>
<proteinExistence type="predicted"/>
<dbReference type="Proteomes" id="UP000774326">
    <property type="component" value="Unassembled WGS sequence"/>
</dbReference>
<protein>
    <recommendedName>
        <fullName evidence="2">C2H2-type domain-containing protein</fullName>
    </recommendedName>
</protein>
<keyword evidence="4" id="KW-1185">Reference proteome</keyword>
<dbReference type="PROSITE" id="PS00028">
    <property type="entry name" value="ZINC_FINGER_C2H2_1"/>
    <property type="match status" value="1"/>
</dbReference>
<dbReference type="AlphaFoldDB" id="A0A9P8QBR5"/>
<evidence type="ECO:0000313" key="3">
    <source>
        <dbReference type="EMBL" id="KAH3686607.1"/>
    </source>
</evidence>
<reference evidence="3" key="2">
    <citation type="submission" date="2021-01" db="EMBL/GenBank/DDBJ databases">
        <authorList>
            <person name="Schikora-Tamarit M.A."/>
        </authorList>
    </citation>
    <scope>NUCLEOTIDE SEQUENCE</scope>
    <source>
        <strain evidence="3">CBS2887</strain>
    </source>
</reference>
<evidence type="ECO:0000259" key="2">
    <source>
        <dbReference type="PROSITE" id="PS00028"/>
    </source>
</evidence>
<name>A0A9P8QBR5_WICPI</name>
<dbReference type="InterPro" id="IPR013087">
    <property type="entry name" value="Znf_C2H2_type"/>
</dbReference>
<dbReference type="EMBL" id="JAEUBG010001292">
    <property type="protein sequence ID" value="KAH3686607.1"/>
    <property type="molecule type" value="Genomic_DNA"/>
</dbReference>
<organism evidence="3 4">
    <name type="scientific">Wickerhamomyces pijperi</name>
    <name type="common">Yeast</name>
    <name type="synonym">Pichia pijperi</name>
    <dbReference type="NCBI Taxonomy" id="599730"/>
    <lineage>
        <taxon>Eukaryota</taxon>
        <taxon>Fungi</taxon>
        <taxon>Dikarya</taxon>
        <taxon>Ascomycota</taxon>
        <taxon>Saccharomycotina</taxon>
        <taxon>Saccharomycetes</taxon>
        <taxon>Phaffomycetales</taxon>
        <taxon>Wickerhamomycetaceae</taxon>
        <taxon>Wickerhamomyces</taxon>
    </lineage>
</organism>
<gene>
    <name evidence="3" type="ORF">WICPIJ_002406</name>
</gene>
<dbReference type="OrthoDB" id="18440at2759"/>
<feature type="domain" description="C2H2-type" evidence="2">
    <location>
        <begin position="77"/>
        <end position="98"/>
    </location>
</feature>
<comment type="caution">
    <text evidence="3">The sequence shown here is derived from an EMBL/GenBank/DDBJ whole genome shotgun (WGS) entry which is preliminary data.</text>
</comment>
<dbReference type="PANTHER" id="PTHR21354:SF0">
    <property type="entry name" value="ZINC FINGER PROTEIN 511"/>
    <property type="match status" value="1"/>
</dbReference>
<feature type="region of interest" description="Disordered" evidence="1">
    <location>
        <begin position="1"/>
        <end position="26"/>
    </location>
</feature>
<dbReference type="PANTHER" id="PTHR21354">
    <property type="entry name" value="ZINC FINGER PROTEIN 511"/>
    <property type="match status" value="1"/>
</dbReference>
<sequence>MCKRRRDELDEDSDIESDRLPNSSTLSSFSNSNYLAVKIQSLLLPRYCDYEGCECFDLFTNYESYHSHYLSFHMNKCIECNTGFPSSHVLELHIEEIHDVYWQINRELGKPNCFRCLEKSCSLRFNDENQRLRHMIDVDGAGHGYPEDVLKDLVLVVKNGLQNVDTAEPM</sequence>
<reference evidence="3" key="1">
    <citation type="journal article" date="2021" name="Open Biol.">
        <title>Shared evolutionary footprints suggest mitochondrial oxidative damage underlies multiple complex I losses in fungi.</title>
        <authorList>
            <person name="Schikora-Tamarit M.A."/>
            <person name="Marcet-Houben M."/>
            <person name="Nosek J."/>
            <person name="Gabaldon T."/>
        </authorList>
    </citation>
    <scope>NUCLEOTIDE SEQUENCE</scope>
    <source>
        <strain evidence="3">CBS2887</strain>
    </source>
</reference>
<evidence type="ECO:0000256" key="1">
    <source>
        <dbReference type="SAM" id="MobiDB-lite"/>
    </source>
</evidence>